<reference evidence="2" key="1">
    <citation type="submission" date="2017-04" db="EMBL/GenBank/DDBJ databases">
        <authorList>
            <person name="Varghese N."/>
            <person name="Submissions S."/>
        </authorList>
    </citation>
    <scope>NUCLEOTIDE SEQUENCE [LARGE SCALE GENOMIC DNA]</scope>
    <source>
        <strain evidence="2">RKEM611</strain>
    </source>
</reference>
<dbReference type="InterPro" id="IPR021259">
    <property type="entry name" value="DUF2817"/>
</dbReference>
<evidence type="ECO:0008006" key="3">
    <source>
        <dbReference type="Google" id="ProtNLM"/>
    </source>
</evidence>
<dbReference type="OrthoDB" id="4014363at2"/>
<dbReference type="Pfam" id="PF10994">
    <property type="entry name" value="DUF2817"/>
    <property type="match status" value="1"/>
</dbReference>
<proteinExistence type="predicted"/>
<dbReference type="AlphaFoldDB" id="A0A1Y6BEW3"/>
<dbReference type="RefSeq" id="WP_132316779.1">
    <property type="nucleotide sequence ID" value="NZ_FWZT01000004.1"/>
</dbReference>
<gene>
    <name evidence="1" type="ORF">SAMN06296036_104145</name>
</gene>
<dbReference type="SUPFAM" id="SSF53187">
    <property type="entry name" value="Zn-dependent exopeptidases"/>
    <property type="match status" value="1"/>
</dbReference>
<keyword evidence="2" id="KW-1185">Reference proteome</keyword>
<dbReference type="STRING" id="1513793.SAMN06296036_104145"/>
<evidence type="ECO:0000313" key="1">
    <source>
        <dbReference type="EMBL" id="SMF06643.1"/>
    </source>
</evidence>
<dbReference type="EMBL" id="FWZT01000004">
    <property type="protein sequence ID" value="SMF06643.1"/>
    <property type="molecule type" value="Genomic_DNA"/>
</dbReference>
<dbReference type="Proteomes" id="UP000192907">
    <property type="component" value="Unassembled WGS sequence"/>
</dbReference>
<dbReference type="Gene3D" id="3.40.630.10">
    <property type="entry name" value="Zn peptidases"/>
    <property type="match status" value="1"/>
</dbReference>
<protein>
    <recommendedName>
        <fullName evidence="3">Zinc carboxypeptidase</fullName>
    </recommendedName>
</protein>
<sequence>MDILKHIFGGQVASHWFKNTYEGSVSQYLAGIDRLNCQPVETKDWPILETPELVTHTAWIGRRDAVRVLVLISGTHGVEGYCGSAVQSCILEEFSQDRIKLELQQAVLMIHALNPWGMKWARRCDQEGIDLNRNFIDFGKKPESHPLFQEFAAALACENKTERDQRLHALLATMGQTEFDIMVSGGQYLIDWAPFYGGQGPAFANPVMDEIIQDWGLEGRQTVVVDLHSGLGPWAYGEVISDHPIESSGSEFASRLFGQALAETARGESFSVPKEGLLDYRWHQLMNDSGCFVTLEFGTYSKERLFQVLCDEHGFWKDFKEVDANDSSYLKRRSAMLHHFCPDDLLWQQAVLFKGWQVVSQVLEYHRES</sequence>
<dbReference type="CDD" id="cd06233">
    <property type="entry name" value="M14-like"/>
    <property type="match status" value="1"/>
</dbReference>
<name>A0A1Y6BEW3_9BACT</name>
<accession>A0A1Y6BEW3</accession>
<organism evidence="1 2">
    <name type="scientific">Pseudobacteriovorax antillogorgiicola</name>
    <dbReference type="NCBI Taxonomy" id="1513793"/>
    <lineage>
        <taxon>Bacteria</taxon>
        <taxon>Pseudomonadati</taxon>
        <taxon>Bdellovibrionota</taxon>
        <taxon>Oligoflexia</taxon>
        <taxon>Oligoflexales</taxon>
        <taxon>Pseudobacteriovoracaceae</taxon>
        <taxon>Pseudobacteriovorax</taxon>
    </lineage>
</organism>
<evidence type="ECO:0000313" key="2">
    <source>
        <dbReference type="Proteomes" id="UP000192907"/>
    </source>
</evidence>